<name>A0ABR1U5T7_9PEZI</name>
<dbReference type="EMBL" id="JAQQWM010000008">
    <property type="protein sequence ID" value="KAK8054250.1"/>
    <property type="molecule type" value="Genomic_DNA"/>
</dbReference>
<reference evidence="1 2" key="1">
    <citation type="submission" date="2023-01" db="EMBL/GenBank/DDBJ databases">
        <title>Analysis of 21 Apiospora genomes using comparative genomics revels a genus with tremendous synthesis potential of carbohydrate active enzymes and secondary metabolites.</title>
        <authorList>
            <person name="Sorensen T."/>
        </authorList>
    </citation>
    <scope>NUCLEOTIDE SEQUENCE [LARGE SCALE GENOMIC DNA]</scope>
    <source>
        <strain evidence="1 2">CBS 83171</strain>
    </source>
</reference>
<keyword evidence="2" id="KW-1185">Reference proteome</keyword>
<evidence type="ECO:0008006" key="3">
    <source>
        <dbReference type="Google" id="ProtNLM"/>
    </source>
</evidence>
<gene>
    <name evidence="1" type="ORF">PG996_013551</name>
</gene>
<accession>A0ABR1U5T7</accession>
<dbReference type="Proteomes" id="UP001446871">
    <property type="component" value="Unassembled WGS sequence"/>
</dbReference>
<organism evidence="1 2">
    <name type="scientific">Apiospora saccharicola</name>
    <dbReference type="NCBI Taxonomy" id="335842"/>
    <lineage>
        <taxon>Eukaryota</taxon>
        <taxon>Fungi</taxon>
        <taxon>Dikarya</taxon>
        <taxon>Ascomycota</taxon>
        <taxon>Pezizomycotina</taxon>
        <taxon>Sordariomycetes</taxon>
        <taxon>Xylariomycetidae</taxon>
        <taxon>Amphisphaeriales</taxon>
        <taxon>Apiosporaceae</taxon>
        <taxon>Apiospora</taxon>
    </lineage>
</organism>
<comment type="caution">
    <text evidence="1">The sequence shown here is derived from an EMBL/GenBank/DDBJ whole genome shotgun (WGS) entry which is preliminary data.</text>
</comment>
<evidence type="ECO:0000313" key="1">
    <source>
        <dbReference type="EMBL" id="KAK8054250.1"/>
    </source>
</evidence>
<protein>
    <recommendedName>
        <fullName evidence="3">NWD NACHT-NTPase N-terminal domain-containing protein</fullName>
    </recommendedName>
</protein>
<evidence type="ECO:0000313" key="2">
    <source>
        <dbReference type="Proteomes" id="UP001446871"/>
    </source>
</evidence>
<sequence>MWTKGPRSEHGWKALQQQLDADLRSLPDAVAKRLLIQYATALPSLAQAIMDKSHELRQDEAETSRDYEHYYRRTYYLINDKYLRLESSEQAIVAGDVGVEIEKMLKTMKAEIQPHSSFDSKYSALETMLQIFEVLLESTDGLAADVREDNNGWDGLFLQVLSCLTCDELQRLASHQYSTSEYDKWFNRLTSFIQMAIGRGFVDRIEEAYDILEHELPLDFEDGL</sequence>
<proteinExistence type="predicted"/>